<organism evidence="2 3">
    <name type="scientific">Saccharolobus solfataricus</name>
    <name type="common">Sulfolobus solfataricus</name>
    <dbReference type="NCBI Taxonomy" id="2287"/>
    <lineage>
        <taxon>Archaea</taxon>
        <taxon>Thermoproteota</taxon>
        <taxon>Thermoprotei</taxon>
        <taxon>Sulfolobales</taxon>
        <taxon>Sulfolobaceae</taxon>
        <taxon>Saccharolobus</taxon>
    </lineage>
</organism>
<proteinExistence type="predicted"/>
<dbReference type="EMBL" id="LT549890">
    <property type="protein sequence ID" value="SAI84071.1"/>
    <property type="molecule type" value="Genomic_DNA"/>
</dbReference>
<keyword evidence="1" id="KW-1133">Transmembrane helix</keyword>
<evidence type="ECO:0000313" key="3">
    <source>
        <dbReference type="Proteomes" id="UP000076770"/>
    </source>
</evidence>
<feature type="transmembrane region" description="Helical" evidence="1">
    <location>
        <begin position="6"/>
        <end position="23"/>
    </location>
</feature>
<dbReference type="Proteomes" id="UP000076770">
    <property type="component" value="Chromosome i"/>
</dbReference>
<keyword evidence="1" id="KW-0812">Transmembrane</keyword>
<sequence>MFHNNFIVFLYINLFLKGLILYLSNEIIWWNITALDQSLLKYNITIISNEILNEKR</sequence>
<accession>A0A157SZK1</accession>
<evidence type="ECO:0000256" key="1">
    <source>
        <dbReference type="SAM" id="Phobius"/>
    </source>
</evidence>
<keyword evidence="1" id="KW-0472">Membrane</keyword>
<name>A0A157SZK1_SACSO</name>
<evidence type="ECO:0000313" key="2">
    <source>
        <dbReference type="EMBL" id="SAI84071.1"/>
    </source>
</evidence>
<dbReference type="AlphaFoldDB" id="A0A157SZK1"/>
<protein>
    <submittedName>
        <fullName evidence="2">Ssol_1581: Sulfolobus solfataricus 98/2</fullName>
    </submittedName>
</protein>
<gene>
    <name evidence="2" type="ORF">SSOP1_0516</name>
</gene>
<dbReference type="PATRIC" id="fig|2287.9.peg.523"/>
<reference evidence="3" key="1">
    <citation type="submission" date="2016-04" db="EMBL/GenBank/DDBJ databases">
        <authorList>
            <person name="Shah S.A."/>
            <person name="Garrett R.A."/>
        </authorList>
    </citation>
    <scope>NUCLEOTIDE SEQUENCE [LARGE SCALE GENOMIC DNA]</scope>
    <source>
        <strain evidence="3">ATCC 35091 / DSM 1616 / JCM 8930 / NBRC 15331 / P1</strain>
    </source>
</reference>